<dbReference type="PROSITE" id="PS50822">
    <property type="entry name" value="PIWI"/>
    <property type="match status" value="1"/>
</dbReference>
<dbReference type="InterPro" id="IPR012337">
    <property type="entry name" value="RNaseH-like_sf"/>
</dbReference>
<proteinExistence type="predicted"/>
<reference evidence="3" key="1">
    <citation type="submission" date="2011-07" db="EMBL/GenBank/DDBJ databases">
        <authorList>
            <consortium name="Caenorhabditis brenneri Sequencing and Analysis Consortium"/>
            <person name="Wilson R.K."/>
        </authorList>
    </citation>
    <scope>NUCLEOTIDE SEQUENCE [LARGE SCALE GENOMIC DNA]</scope>
    <source>
        <strain evidence="3">PB2801</strain>
    </source>
</reference>
<accession>G0MDY5</accession>
<dbReference type="Gene3D" id="3.30.420.10">
    <property type="entry name" value="Ribonuclease H-like superfamily/Ribonuclease H"/>
    <property type="match status" value="1"/>
</dbReference>
<dbReference type="STRING" id="135651.G0MDY5"/>
<dbReference type="HOGENOM" id="CLU_2028755_0_0_1"/>
<sequence>MEGKGHLNPQAIGFALSAIVTQEFIGDFVLAPIGQDTKSSIADALKTSLSSFKNNRKKSAKRIVIYRSGPSEGSHSAILAFEIPLARAVIQNFSKIIKFTFIVVIKDHTGRFFKKQESENEL</sequence>
<evidence type="ECO:0000313" key="3">
    <source>
        <dbReference type="Proteomes" id="UP000008068"/>
    </source>
</evidence>
<organism evidence="3">
    <name type="scientific">Caenorhabditis brenneri</name>
    <name type="common">Nematode worm</name>
    <dbReference type="NCBI Taxonomy" id="135651"/>
    <lineage>
        <taxon>Eukaryota</taxon>
        <taxon>Metazoa</taxon>
        <taxon>Ecdysozoa</taxon>
        <taxon>Nematoda</taxon>
        <taxon>Chromadorea</taxon>
        <taxon>Rhabditida</taxon>
        <taxon>Rhabditina</taxon>
        <taxon>Rhabditomorpha</taxon>
        <taxon>Rhabditoidea</taxon>
        <taxon>Rhabditidae</taxon>
        <taxon>Peloderinae</taxon>
        <taxon>Caenorhabditis</taxon>
    </lineage>
</organism>
<dbReference type="eggNOG" id="KOG1041">
    <property type="taxonomic scope" value="Eukaryota"/>
</dbReference>
<feature type="domain" description="Piwi" evidence="1">
    <location>
        <begin position="49"/>
        <end position="122"/>
    </location>
</feature>
<dbReference type="Pfam" id="PF02171">
    <property type="entry name" value="Piwi"/>
    <property type="match status" value="1"/>
</dbReference>
<dbReference type="GO" id="GO:0003676">
    <property type="term" value="F:nucleic acid binding"/>
    <property type="evidence" value="ECO:0007669"/>
    <property type="project" value="InterPro"/>
</dbReference>
<dbReference type="AlphaFoldDB" id="G0MDY5"/>
<dbReference type="OrthoDB" id="10453130at2759"/>
<evidence type="ECO:0000313" key="2">
    <source>
        <dbReference type="EMBL" id="EGT52002.1"/>
    </source>
</evidence>
<name>G0MDY5_CAEBE</name>
<dbReference type="PANTHER" id="PTHR22891">
    <property type="entry name" value="EUKARYOTIC TRANSLATION INITIATION FACTOR 2C"/>
    <property type="match status" value="1"/>
</dbReference>
<dbReference type="InterPro" id="IPR036397">
    <property type="entry name" value="RNaseH_sf"/>
</dbReference>
<dbReference type="Proteomes" id="UP000008068">
    <property type="component" value="Unassembled WGS sequence"/>
</dbReference>
<dbReference type="InParanoid" id="G0MDY5"/>
<gene>
    <name evidence="2" type="ORF">CAEBREN_20083</name>
</gene>
<protein>
    <recommendedName>
        <fullName evidence="1">Piwi domain-containing protein</fullName>
    </recommendedName>
</protein>
<keyword evidence="3" id="KW-1185">Reference proteome</keyword>
<dbReference type="SUPFAM" id="SSF53098">
    <property type="entry name" value="Ribonuclease H-like"/>
    <property type="match status" value="1"/>
</dbReference>
<dbReference type="InterPro" id="IPR003165">
    <property type="entry name" value="Piwi"/>
</dbReference>
<dbReference type="EMBL" id="GL379791">
    <property type="protein sequence ID" value="EGT52002.1"/>
    <property type="molecule type" value="Genomic_DNA"/>
</dbReference>
<evidence type="ECO:0000259" key="1">
    <source>
        <dbReference type="PROSITE" id="PS50822"/>
    </source>
</evidence>